<evidence type="ECO:0000313" key="10">
    <source>
        <dbReference type="Proteomes" id="UP000593567"/>
    </source>
</evidence>
<evidence type="ECO:0000256" key="3">
    <source>
        <dbReference type="ARBA" id="ARBA00022679"/>
    </source>
</evidence>
<comment type="caution">
    <text evidence="9">The sequence shown here is derived from an EMBL/GenBank/DDBJ whole genome shotgun (WGS) entry which is preliminary data.</text>
</comment>
<dbReference type="InterPro" id="IPR001296">
    <property type="entry name" value="Glyco_trans_1"/>
</dbReference>
<sequence length="364" mass="42575">MPVKYIVFEPFYGGSHRQLIDTVFSQRTNTEVLKLPAKKWHWKARTSALLFSQQINERNIDVRSVETVFSSSVLNLAELVALVPLLVPCRKILYFHENQLQYPVRKDQNRDFQYGYNQILSCLVADVVLFNSEYNLKSFLESIPKFLKIIPDSRPDGGKIVGEIRGKCEVLYYAVNLPSLNSYITLKDDSTLHILWPHRWEHDKDPETFFSVIEELKRENLPFRLSVLGETFETVPEIFQKVKERLSTNIVAWGYQESKEDYYRTLASCHVVVSTAIHEFFGVAMLEAIHLGCYPIAPNRLVYPELFPDECLYNTSAQLAKKLRYFCRYPYKSQLLKMNVGQYSWESLKTKYEDILRCEEIHAR</sequence>
<keyword evidence="10" id="KW-1185">Reference proteome</keyword>
<evidence type="ECO:0000256" key="6">
    <source>
        <dbReference type="ARBA" id="ARBA00048439"/>
    </source>
</evidence>
<reference evidence="9" key="1">
    <citation type="submission" date="2020-06" db="EMBL/GenBank/DDBJ databases">
        <title>Draft genome of Bugula neritina, a colonial animal packing powerful symbionts and potential medicines.</title>
        <authorList>
            <person name="Rayko M."/>
        </authorList>
    </citation>
    <scope>NUCLEOTIDE SEQUENCE [LARGE SCALE GENOMIC DNA]</scope>
    <source>
        <strain evidence="9">Kwan_BN1</strain>
    </source>
</reference>
<name>A0A7J7JVB1_BUGNE</name>
<accession>A0A7J7JVB1</accession>
<feature type="domain" description="Glycosyl transferase family 1" evidence="7">
    <location>
        <begin position="188"/>
        <end position="309"/>
    </location>
</feature>
<dbReference type="OrthoDB" id="10032790at2759"/>
<evidence type="ECO:0000256" key="5">
    <source>
        <dbReference type="ARBA" id="ARBA00044539"/>
    </source>
</evidence>
<dbReference type="Proteomes" id="UP000593567">
    <property type="component" value="Unassembled WGS sequence"/>
</dbReference>
<evidence type="ECO:0000259" key="8">
    <source>
        <dbReference type="Pfam" id="PF12038"/>
    </source>
</evidence>
<proteinExistence type="inferred from homology"/>
<dbReference type="Gene3D" id="3.40.50.2000">
    <property type="entry name" value="Glycogen Phosphorylase B"/>
    <property type="match status" value="1"/>
</dbReference>
<evidence type="ECO:0000256" key="2">
    <source>
        <dbReference type="ARBA" id="ARBA00022676"/>
    </source>
</evidence>
<dbReference type="PANTHER" id="PTHR13615">
    <property type="entry name" value="GLYCOSYLTRANSFERASE-LIKE 1"/>
    <property type="match status" value="1"/>
</dbReference>
<protein>
    <recommendedName>
        <fullName evidence="5">tRNA-queuosine alpha-mannosyltransferase</fullName>
        <ecNumber evidence="4">2.4.1.110</ecNumber>
    </recommendedName>
</protein>
<dbReference type="Pfam" id="PF12038">
    <property type="entry name" value="QTMAN_N"/>
    <property type="match status" value="1"/>
</dbReference>
<evidence type="ECO:0000256" key="1">
    <source>
        <dbReference type="ARBA" id="ARBA00009481"/>
    </source>
</evidence>
<dbReference type="GO" id="GO:0016438">
    <property type="term" value="F:tRNA-queuosine(34) beta-mannosyltransferase activity"/>
    <property type="evidence" value="ECO:0007669"/>
    <property type="project" value="UniProtKB-EC"/>
</dbReference>
<dbReference type="EMBL" id="VXIV02001838">
    <property type="protein sequence ID" value="KAF6029248.1"/>
    <property type="molecule type" value="Genomic_DNA"/>
</dbReference>
<gene>
    <name evidence="9" type="ORF">EB796_012431</name>
</gene>
<comment type="similarity">
    <text evidence="1">Belongs to the glycosyltransferase group 1 family. Glycosyltransferase 4 subfamily.</text>
</comment>
<comment type="catalytic activity">
    <reaction evidence="6">
        <text>queuosine(34) in tRNA(Asp) + GDP-alpha-D-mannose = O-4''-alpha-D-mannosylqueuosine(34) in tRNA(Asp) + GDP + H(+)</text>
        <dbReference type="Rhea" id="RHEA:12885"/>
        <dbReference type="Rhea" id="RHEA-COMP:18572"/>
        <dbReference type="Rhea" id="RHEA-COMP:18581"/>
        <dbReference type="ChEBI" id="CHEBI:15378"/>
        <dbReference type="ChEBI" id="CHEBI:57527"/>
        <dbReference type="ChEBI" id="CHEBI:58189"/>
        <dbReference type="ChEBI" id="CHEBI:194431"/>
        <dbReference type="ChEBI" id="CHEBI:194442"/>
        <dbReference type="EC" id="2.4.1.110"/>
    </reaction>
    <physiologicalReaction direction="left-to-right" evidence="6">
        <dbReference type="Rhea" id="RHEA:12886"/>
    </physiologicalReaction>
</comment>
<dbReference type="AlphaFoldDB" id="A0A7J7JVB1"/>
<dbReference type="InterPro" id="IPR022701">
    <property type="entry name" value="QTMAN_N"/>
</dbReference>
<keyword evidence="3" id="KW-0808">Transferase</keyword>
<organism evidence="9 10">
    <name type="scientific">Bugula neritina</name>
    <name type="common">Brown bryozoan</name>
    <name type="synonym">Sertularia neritina</name>
    <dbReference type="NCBI Taxonomy" id="10212"/>
    <lineage>
        <taxon>Eukaryota</taxon>
        <taxon>Metazoa</taxon>
        <taxon>Spiralia</taxon>
        <taxon>Lophotrochozoa</taxon>
        <taxon>Bryozoa</taxon>
        <taxon>Gymnolaemata</taxon>
        <taxon>Cheilostomatida</taxon>
        <taxon>Flustrina</taxon>
        <taxon>Buguloidea</taxon>
        <taxon>Bugulidae</taxon>
        <taxon>Bugula</taxon>
    </lineage>
</organism>
<evidence type="ECO:0000256" key="4">
    <source>
        <dbReference type="ARBA" id="ARBA00044517"/>
    </source>
</evidence>
<evidence type="ECO:0000259" key="7">
    <source>
        <dbReference type="Pfam" id="PF00534"/>
    </source>
</evidence>
<dbReference type="PANTHER" id="PTHR13615:SF3">
    <property type="entry name" value="GLYCOSYLTRANSFERASE-LIKE DOMAIN-CONTAINING PROTEIN 1"/>
    <property type="match status" value="1"/>
</dbReference>
<dbReference type="SUPFAM" id="SSF53756">
    <property type="entry name" value="UDP-Glycosyltransferase/glycogen phosphorylase"/>
    <property type="match status" value="1"/>
</dbReference>
<keyword evidence="2" id="KW-0328">Glycosyltransferase</keyword>
<dbReference type="InterPro" id="IPR051862">
    <property type="entry name" value="GT-like_domain_containing_1"/>
</dbReference>
<dbReference type="Pfam" id="PF00534">
    <property type="entry name" value="Glycos_transf_1"/>
    <property type="match status" value="1"/>
</dbReference>
<dbReference type="EC" id="2.4.1.110" evidence="4"/>
<feature type="domain" description="tRNA-queuosine alpha-mannosyltransferase N-terminal" evidence="8">
    <location>
        <begin position="6"/>
        <end position="175"/>
    </location>
</feature>
<evidence type="ECO:0000313" key="9">
    <source>
        <dbReference type="EMBL" id="KAF6029248.1"/>
    </source>
</evidence>